<organism evidence="3 4">
    <name type="scientific">Mya arenaria</name>
    <name type="common">Soft-shell clam</name>
    <dbReference type="NCBI Taxonomy" id="6604"/>
    <lineage>
        <taxon>Eukaryota</taxon>
        <taxon>Metazoa</taxon>
        <taxon>Spiralia</taxon>
        <taxon>Lophotrochozoa</taxon>
        <taxon>Mollusca</taxon>
        <taxon>Bivalvia</taxon>
        <taxon>Autobranchia</taxon>
        <taxon>Heteroconchia</taxon>
        <taxon>Euheterodonta</taxon>
        <taxon>Imparidentia</taxon>
        <taxon>Neoheterodontei</taxon>
        <taxon>Myida</taxon>
        <taxon>Myoidea</taxon>
        <taxon>Myidae</taxon>
        <taxon>Mya</taxon>
    </lineage>
</organism>
<reference evidence="3" key="1">
    <citation type="submission" date="2022-11" db="EMBL/GenBank/DDBJ databases">
        <title>Centuries of genome instability and evolution in soft-shell clam transmissible cancer (bioRxiv).</title>
        <authorList>
            <person name="Hart S.F.M."/>
            <person name="Yonemitsu M.A."/>
            <person name="Giersch R.M."/>
            <person name="Beal B.F."/>
            <person name="Arriagada G."/>
            <person name="Davis B.W."/>
            <person name="Ostrander E.A."/>
            <person name="Goff S.P."/>
            <person name="Metzger M.J."/>
        </authorList>
    </citation>
    <scope>NUCLEOTIDE SEQUENCE</scope>
    <source>
        <strain evidence="3">MELC-2E11</strain>
        <tissue evidence="3">Siphon/mantle</tissue>
    </source>
</reference>
<proteinExistence type="predicted"/>
<feature type="domain" description="C2H2-type" evidence="2">
    <location>
        <begin position="112"/>
        <end position="134"/>
    </location>
</feature>
<feature type="region of interest" description="Disordered" evidence="1">
    <location>
        <begin position="744"/>
        <end position="763"/>
    </location>
</feature>
<feature type="region of interest" description="Disordered" evidence="1">
    <location>
        <begin position="541"/>
        <end position="560"/>
    </location>
</feature>
<evidence type="ECO:0000313" key="4">
    <source>
        <dbReference type="Proteomes" id="UP001164746"/>
    </source>
</evidence>
<evidence type="ECO:0000256" key="1">
    <source>
        <dbReference type="SAM" id="MobiDB-lite"/>
    </source>
</evidence>
<protein>
    <recommendedName>
        <fullName evidence="2">C2H2-type domain-containing protein</fullName>
    </recommendedName>
</protein>
<feature type="domain" description="C2H2-type" evidence="2">
    <location>
        <begin position="140"/>
        <end position="163"/>
    </location>
</feature>
<feature type="domain" description="C2H2-type" evidence="2">
    <location>
        <begin position="74"/>
        <end position="96"/>
    </location>
</feature>
<feature type="compositionally biased region" description="Basic and acidic residues" evidence="1">
    <location>
        <begin position="329"/>
        <end position="343"/>
    </location>
</feature>
<feature type="compositionally biased region" description="Basic and acidic residues" evidence="1">
    <location>
        <begin position="483"/>
        <end position="497"/>
    </location>
</feature>
<feature type="compositionally biased region" description="Basic and acidic residues" evidence="1">
    <location>
        <begin position="663"/>
        <end position="703"/>
    </location>
</feature>
<feature type="region of interest" description="Disordered" evidence="1">
    <location>
        <begin position="483"/>
        <end position="536"/>
    </location>
</feature>
<feature type="compositionally biased region" description="Acidic residues" evidence="1">
    <location>
        <begin position="574"/>
        <end position="589"/>
    </location>
</feature>
<feature type="region of interest" description="Disordered" evidence="1">
    <location>
        <begin position="574"/>
        <end position="597"/>
    </location>
</feature>
<name>A0ABY7DYW4_MYAAR</name>
<sequence>MFSHIFFSGNVYRHVGTHHNGKPKTAFSIVKQKVISPENRESDISTDSERHFEEHLFEFSTMRTPTKRRRTITYRCPICFVEEQSVYYLRIHLAQHEEFRKKSQTLDRDAQLSCGYCSYVGRNLLDLETHSGSHVSECKYRCLYCPYYAFKKHMVIMHCSTVHQRERPNVFDKLKKIDLDGNDPFLVKLQPNICLTRVRISASVKSRYFKRIKLQESDSEEEALIEENTKLEQNLIYTDSNRKEDSINDVQKCDNEKTEELESDTNGEQILNQMEINATEGRNDDIQNQNKIHNEVLAKEPCTSEECLVSGNAGSEESGDRINVYNSEESKDSTLDQREHNSQTEHNAGSNTNTLNQNIDNKNIGTKSGSSNNNEASEQFATSANSTGEAVCDDITTAENVTDMLCAETDSVGSFGFAVNDADENIKPSGSCNTQQQHENHLDLEGINKTNDSFEDDYLTDVVEKQNDVCENDIHRTDSCKDRVAKQDDVSENDSSHNDSCSDMIAEKGGVSENNTLDTDKNNDSDKNACYGRTQYSYDDEEKNKMKATTSAHENQSDANDFLEKKSEQIENDIELENIDIPNEEDETEVDKNEVDNGLKDNIFEKYDVSLADKASNKNDVNETNTADENIFERFGFNTTGNSEPDNEENKSDSSQNEEEDNIIEKANREHPNENTDKKLSDMLSAERMEESESDKNLFELFRPIDSEKTETVNESVSESETRNENLVRDVERLLEDIDQTIQDAKKAGKSPSLNSVVDMETD</sequence>
<accession>A0ABY7DYW4</accession>
<gene>
    <name evidence="3" type="ORF">MAR_007912</name>
</gene>
<feature type="region of interest" description="Disordered" evidence="1">
    <location>
        <begin position="329"/>
        <end position="387"/>
    </location>
</feature>
<feature type="compositionally biased region" description="Polar residues" evidence="1">
    <location>
        <begin position="344"/>
        <end position="387"/>
    </location>
</feature>
<feature type="compositionally biased region" description="Basic and acidic residues" evidence="1">
    <location>
        <begin position="518"/>
        <end position="527"/>
    </location>
</feature>
<dbReference type="Proteomes" id="UP001164746">
    <property type="component" value="Chromosome 4"/>
</dbReference>
<feature type="compositionally biased region" description="Polar residues" evidence="1">
    <location>
        <begin position="547"/>
        <end position="559"/>
    </location>
</feature>
<dbReference type="EMBL" id="CP111015">
    <property type="protein sequence ID" value="WAR01354.1"/>
    <property type="molecule type" value="Genomic_DNA"/>
</dbReference>
<keyword evidence="4" id="KW-1185">Reference proteome</keyword>
<dbReference type="InterPro" id="IPR013087">
    <property type="entry name" value="Znf_C2H2_type"/>
</dbReference>
<feature type="region of interest" description="Disordered" evidence="1">
    <location>
        <begin position="618"/>
        <end position="703"/>
    </location>
</feature>
<evidence type="ECO:0000259" key="2">
    <source>
        <dbReference type="SMART" id="SM00355"/>
    </source>
</evidence>
<evidence type="ECO:0000313" key="3">
    <source>
        <dbReference type="EMBL" id="WAR01354.1"/>
    </source>
</evidence>
<dbReference type="SMART" id="SM00355">
    <property type="entry name" value="ZnF_C2H2"/>
    <property type="match status" value="3"/>
</dbReference>